<dbReference type="PANTHER" id="PTHR21392:SF0">
    <property type="entry name" value="TRNA-URIDINE AMINOCARBOXYPROPYLTRANSFERASE 2"/>
    <property type="match status" value="1"/>
</dbReference>
<organism evidence="7">
    <name type="scientific">Pseudomonas saudimassiliensis</name>
    <dbReference type="NCBI Taxonomy" id="1461581"/>
    <lineage>
        <taxon>Bacteria</taxon>
        <taxon>Pseudomonadati</taxon>
        <taxon>Pseudomonadota</taxon>
        <taxon>Gammaproteobacteria</taxon>
        <taxon>Pseudomonadales</taxon>
        <taxon>Pseudomonadaceae</taxon>
        <taxon>Pseudomonas</taxon>
    </lineage>
</organism>
<accession>A0A078MLD6</accession>
<dbReference type="PANTHER" id="PTHR21392">
    <property type="entry name" value="TRNA-URIDINE AMINOCARBOXYPROPYLTRANSFERASE 2"/>
    <property type="match status" value="1"/>
</dbReference>
<dbReference type="PATRIC" id="fig|1461581.3.peg.2559"/>
<proteinExistence type="inferred from homology"/>
<keyword evidence="4" id="KW-0819">tRNA processing</keyword>
<gene>
    <name evidence="7" type="ORF">BN1049_02596</name>
</gene>
<protein>
    <recommendedName>
        <fullName evidence="1">tRNA-uridine aminocarboxypropyltransferase</fullName>
        <ecNumber evidence="1">2.5.1.25</ecNumber>
    </recommendedName>
</protein>
<dbReference type="AlphaFoldDB" id="A0A078MLD6"/>
<evidence type="ECO:0000256" key="1">
    <source>
        <dbReference type="ARBA" id="ARBA00012386"/>
    </source>
</evidence>
<dbReference type="EMBL" id="LK391969">
    <property type="protein sequence ID" value="CEF27642.1"/>
    <property type="molecule type" value="Genomic_DNA"/>
</dbReference>
<sequence length="217" mass="23960">MSNLPSPPSAPVPRARCPQCARPVELCLCHLVPDLAPRTTIIVIQHPDERRHALNTARLLVAGLRNGELVVAEQLPEKWQLRLGNPAWRTELLFPGPQVPLVAPAADDPRPRQLVLLDGTWRKARKLLHLSPLLQQLPQVALPAGLESRYRLRKAPAAGALSTIEAGVAALQLIEPDGDFHDLLKPFDALIEGQIQAMGEEVYRRNHQDAEGSPPRR</sequence>
<evidence type="ECO:0000256" key="3">
    <source>
        <dbReference type="ARBA" id="ARBA00022691"/>
    </source>
</evidence>
<dbReference type="OrthoDB" id="268835at2"/>
<evidence type="ECO:0000259" key="6">
    <source>
        <dbReference type="SMART" id="SM01144"/>
    </source>
</evidence>
<dbReference type="EMBL" id="LM997413">
    <property type="protein sequence ID" value="CEA06217.1"/>
    <property type="molecule type" value="Genomic_DNA"/>
</dbReference>
<evidence type="ECO:0000256" key="4">
    <source>
        <dbReference type="ARBA" id="ARBA00022694"/>
    </source>
</evidence>
<dbReference type="Pfam" id="PF03942">
    <property type="entry name" value="DTW"/>
    <property type="match status" value="1"/>
</dbReference>
<evidence type="ECO:0000256" key="5">
    <source>
        <dbReference type="ARBA" id="ARBA00034489"/>
    </source>
</evidence>
<comment type="similarity">
    <text evidence="5">Belongs to the TDD superfamily. DTWD2 family.</text>
</comment>
<keyword evidence="2" id="KW-0808">Transferase</keyword>
<dbReference type="RefSeq" id="WP_044500540.1">
    <property type="nucleotide sequence ID" value="NZ_LK391969.1"/>
</dbReference>
<reference evidence="7" key="1">
    <citation type="submission" date="2014-07" db="EMBL/GenBank/DDBJ databases">
        <authorList>
            <person name="Urmite Genomes Urmite Genomes"/>
        </authorList>
    </citation>
    <scope>NUCLEOTIDE SEQUENCE</scope>
    <source>
        <strain evidence="7">12M76_air</strain>
    </source>
</reference>
<dbReference type="GO" id="GO:0008033">
    <property type="term" value="P:tRNA processing"/>
    <property type="evidence" value="ECO:0007669"/>
    <property type="project" value="UniProtKB-KW"/>
</dbReference>
<dbReference type="GO" id="GO:0016432">
    <property type="term" value="F:tRNA-uridine aminocarboxypropyltransferase activity"/>
    <property type="evidence" value="ECO:0007669"/>
    <property type="project" value="UniProtKB-EC"/>
</dbReference>
<evidence type="ECO:0000256" key="2">
    <source>
        <dbReference type="ARBA" id="ARBA00022679"/>
    </source>
</evidence>
<name>A0A078MLD6_9PSED</name>
<evidence type="ECO:0000313" key="7">
    <source>
        <dbReference type="EMBL" id="CEA06217.1"/>
    </source>
</evidence>
<dbReference type="EC" id="2.5.1.25" evidence="1"/>
<feature type="domain" description="DTW" evidence="6">
    <location>
        <begin position="13"/>
        <end position="199"/>
    </location>
</feature>
<dbReference type="InterPro" id="IPR039262">
    <property type="entry name" value="DTWD2/TAPT"/>
</dbReference>
<dbReference type="InterPro" id="IPR005636">
    <property type="entry name" value="DTW"/>
</dbReference>
<dbReference type="SMART" id="SM01144">
    <property type="entry name" value="DTW"/>
    <property type="match status" value="1"/>
</dbReference>
<keyword evidence="3" id="KW-0949">S-adenosyl-L-methionine</keyword>